<sequence>MRNLLVLALVLTGGAAEARNVLDTHFNSRGAASDGCFVRSYTRAHLAQHPRQTVRQMMVIRSAERAPQGGVVVDVLVAVNAPDPTHAIQASCTARGDRQVCVNTDGSQGGFTLSAAKNGALLMQLMPQGLVFGAADNEGVWLQGDAGDDREFLIPNVDQQNCM</sequence>
<evidence type="ECO:0000313" key="1">
    <source>
        <dbReference type="EMBL" id="NUB43229.1"/>
    </source>
</evidence>
<dbReference type="Proteomes" id="UP000484076">
    <property type="component" value="Unassembled WGS sequence"/>
</dbReference>
<dbReference type="EMBL" id="WHUT02000001">
    <property type="protein sequence ID" value="NUB43229.1"/>
    <property type="molecule type" value="Genomic_DNA"/>
</dbReference>
<organism evidence="1 2">
    <name type="scientific">Fertoeibacter niger</name>
    <dbReference type="NCBI Taxonomy" id="2656921"/>
    <lineage>
        <taxon>Bacteria</taxon>
        <taxon>Pseudomonadati</taxon>
        <taxon>Pseudomonadota</taxon>
        <taxon>Alphaproteobacteria</taxon>
        <taxon>Rhodobacterales</taxon>
        <taxon>Paracoccaceae</taxon>
        <taxon>Fertoeibacter</taxon>
    </lineage>
</organism>
<dbReference type="RefSeq" id="WP_152823892.1">
    <property type="nucleotide sequence ID" value="NZ_WHUT02000001.1"/>
</dbReference>
<comment type="caution">
    <text evidence="1">The sequence shown here is derived from an EMBL/GenBank/DDBJ whole genome shotgun (WGS) entry which is preliminary data.</text>
</comment>
<protein>
    <submittedName>
        <fullName evidence="1">Uncharacterized protein</fullName>
    </submittedName>
</protein>
<evidence type="ECO:0000313" key="2">
    <source>
        <dbReference type="Proteomes" id="UP000484076"/>
    </source>
</evidence>
<accession>A0A8X8GZ94</accession>
<gene>
    <name evidence="1" type="ORF">GEU84_002435</name>
</gene>
<dbReference type="AlphaFoldDB" id="A0A8X8GZ94"/>
<proteinExistence type="predicted"/>
<keyword evidence="2" id="KW-1185">Reference proteome</keyword>
<reference evidence="1" key="1">
    <citation type="submission" date="2020-05" db="EMBL/GenBank/DDBJ databases">
        <title>Fertoebacter nigrum gen. nov., sp. nov., a new member of the family Rhodobacteraceae.</title>
        <authorList>
            <person name="Szuroczki S."/>
            <person name="Abbaszade G."/>
            <person name="Buni D."/>
            <person name="Schumann P."/>
            <person name="Toth E."/>
        </authorList>
    </citation>
    <scope>NUCLEOTIDE SEQUENCE</scope>
    <source>
        <strain evidence="1">RG-N-1a</strain>
    </source>
</reference>
<name>A0A8X8GZ94_9RHOB</name>